<evidence type="ECO:0000313" key="2">
    <source>
        <dbReference type="EMBL" id="QNG50642.1"/>
    </source>
</evidence>
<dbReference type="EMBL" id="CP060131">
    <property type="protein sequence ID" value="QNG50642.1"/>
    <property type="molecule type" value="Genomic_DNA"/>
</dbReference>
<gene>
    <name evidence="2" type="ORF">H6H00_20755</name>
</gene>
<dbReference type="InterPro" id="IPR050471">
    <property type="entry name" value="AB_hydrolase"/>
</dbReference>
<dbReference type="PRINTS" id="PR00111">
    <property type="entry name" value="ABHYDROLASE"/>
</dbReference>
<dbReference type="InterPro" id="IPR029058">
    <property type="entry name" value="AB_hydrolase_fold"/>
</dbReference>
<dbReference type="SUPFAM" id="SSF53474">
    <property type="entry name" value="alpha/beta-Hydrolases"/>
    <property type="match status" value="1"/>
</dbReference>
<reference evidence="2 3" key="1">
    <citation type="submission" date="2020-08" db="EMBL/GenBank/DDBJ databases">
        <authorList>
            <person name="Mo P."/>
        </authorList>
    </citation>
    <scope>NUCLEOTIDE SEQUENCE [LARGE SCALE GENOMIC DNA]</scope>
    <source>
        <strain evidence="2 3">CGMCC 4.1532</strain>
    </source>
</reference>
<feature type="domain" description="AB hydrolase-1" evidence="1">
    <location>
        <begin position="47"/>
        <end position="212"/>
    </location>
</feature>
<dbReference type="KEGG" id="ppel:H6H00_20755"/>
<dbReference type="Proteomes" id="UP000515728">
    <property type="component" value="Chromosome"/>
</dbReference>
<dbReference type="InterPro" id="IPR000073">
    <property type="entry name" value="AB_hydrolase_1"/>
</dbReference>
<dbReference type="GO" id="GO:0016787">
    <property type="term" value="F:hydrolase activity"/>
    <property type="evidence" value="ECO:0007669"/>
    <property type="project" value="UniProtKB-KW"/>
</dbReference>
<accession>A0A7G7MCY1</accession>
<proteinExistence type="predicted"/>
<dbReference type="PANTHER" id="PTHR43433">
    <property type="entry name" value="HYDROLASE, ALPHA/BETA FOLD FAMILY PROTEIN"/>
    <property type="match status" value="1"/>
</dbReference>
<keyword evidence="3" id="KW-1185">Reference proteome</keyword>
<name>A0A7G7MCY1_9PSEU</name>
<keyword evidence="2" id="KW-0378">Hydrolase</keyword>
<dbReference type="Pfam" id="PF00561">
    <property type="entry name" value="Abhydrolase_1"/>
    <property type="match status" value="1"/>
</dbReference>
<dbReference type="RefSeq" id="WP_185717404.1">
    <property type="nucleotide sequence ID" value="NZ_BAAAWI010000001.1"/>
</dbReference>
<dbReference type="Gene3D" id="3.40.50.1820">
    <property type="entry name" value="alpha/beta hydrolase"/>
    <property type="match status" value="1"/>
</dbReference>
<dbReference type="PANTHER" id="PTHR43433:SF4">
    <property type="entry name" value="NON-HEME CHLOROPEROXIDASE-RELATED"/>
    <property type="match status" value="1"/>
</dbReference>
<sequence length="238" mass="24915">MSEPLVLLGGMGCSPGLWDGVRARLGDRAVLDGVPDRPTLDGCVDALLATLPPRFALAGLSLGGIVAMALVRRAPHRVSRLALLSTNARAPVPEQYAAWTAQRAAIAAGATARELQADLLPVLLHDPSHAERALAMADEVGERVLDHQLAAQATRVDERPGLARVRVPTLVLAAREDRLCPLGRHEEIAALVPGADLRVLDGVGHLSPLEAPGRVAAALVDWASGERLVRPAAPGTPP</sequence>
<evidence type="ECO:0000259" key="1">
    <source>
        <dbReference type="Pfam" id="PF00561"/>
    </source>
</evidence>
<organism evidence="2 3">
    <name type="scientific">Pseudonocardia petroleophila</name>
    <dbReference type="NCBI Taxonomy" id="37331"/>
    <lineage>
        <taxon>Bacteria</taxon>
        <taxon>Bacillati</taxon>
        <taxon>Actinomycetota</taxon>
        <taxon>Actinomycetes</taxon>
        <taxon>Pseudonocardiales</taxon>
        <taxon>Pseudonocardiaceae</taxon>
        <taxon>Pseudonocardia</taxon>
    </lineage>
</organism>
<dbReference type="AlphaFoldDB" id="A0A7G7MCY1"/>
<protein>
    <submittedName>
        <fullName evidence="2">Alpha/beta fold hydrolase</fullName>
    </submittedName>
</protein>
<evidence type="ECO:0000313" key="3">
    <source>
        <dbReference type="Proteomes" id="UP000515728"/>
    </source>
</evidence>